<comment type="caution">
    <text evidence="1">The sequence shown here is derived from an EMBL/GenBank/DDBJ whole genome shotgun (WGS) entry which is preliminary data.</text>
</comment>
<dbReference type="AlphaFoldDB" id="A0AAV3Y0B0"/>
<protein>
    <submittedName>
        <fullName evidence="1">Uncharacterized protein</fullName>
    </submittedName>
</protein>
<dbReference type="EMBL" id="BLXT01000349">
    <property type="protein sequence ID" value="GFN76082.1"/>
    <property type="molecule type" value="Genomic_DNA"/>
</dbReference>
<proteinExistence type="predicted"/>
<dbReference type="Proteomes" id="UP000735302">
    <property type="component" value="Unassembled WGS sequence"/>
</dbReference>
<evidence type="ECO:0000313" key="1">
    <source>
        <dbReference type="EMBL" id="GFN76082.1"/>
    </source>
</evidence>
<reference evidence="1 2" key="1">
    <citation type="journal article" date="2021" name="Elife">
        <title>Chloroplast acquisition without the gene transfer in kleptoplastic sea slugs, Plakobranchus ocellatus.</title>
        <authorList>
            <person name="Maeda T."/>
            <person name="Takahashi S."/>
            <person name="Yoshida T."/>
            <person name="Shimamura S."/>
            <person name="Takaki Y."/>
            <person name="Nagai Y."/>
            <person name="Toyoda A."/>
            <person name="Suzuki Y."/>
            <person name="Arimoto A."/>
            <person name="Ishii H."/>
            <person name="Satoh N."/>
            <person name="Nishiyama T."/>
            <person name="Hasebe M."/>
            <person name="Maruyama T."/>
            <person name="Minagawa J."/>
            <person name="Obokata J."/>
            <person name="Shigenobu S."/>
        </authorList>
    </citation>
    <scope>NUCLEOTIDE SEQUENCE [LARGE SCALE GENOMIC DNA]</scope>
</reference>
<dbReference type="InterPro" id="IPR013083">
    <property type="entry name" value="Znf_RING/FYVE/PHD"/>
</dbReference>
<keyword evidence="2" id="KW-1185">Reference proteome</keyword>
<accession>A0AAV3Y0B0</accession>
<feature type="non-terminal residue" evidence="1">
    <location>
        <position position="484"/>
    </location>
</feature>
<sequence length="484" mass="54250">MTSSLRDKKIFECKDPSKITIVYDFLIVRDDADHTWPQEKPAATKQGNEISKESTHLVTEDTRAAESSVRKRVLRAPNIFFTDAGYYIGDITDLRPGPKMSQAGPVTAYPRNKNIKIKDPSAGKDIPEKLTNIVYPDHTTIEEVRDSLQSGVLPPQVVWSTHDGYSTGGVCAPWHGPRMLPVDPTTAGTREKNIIEIKDPLTDRDVTEEVINSAYADHKYAEQDPSAKQLDEEIRKLFTRPVFDRLGKPSEDTSGAENLLRSMVQPTPEFWLLPDAHIPNEKIVSWQDPRVSHSCHVTTYPRNKKFIEIKDPSTGKDVTEELINSVRAVHTKEEPATKEPNEEIAKVFRCIVADILKNPPWGLNVLRDLVGNNPSTGKDNSDVLIDNAKDDYPKPEEELITSLDITTDSMIEEVVQQFIAALQHSAKKEEQASKPSTATSDDCFAKSPLVTFHHCNHSVVCKECSIKLRNCIECKAFINMKKTA</sequence>
<evidence type="ECO:0000313" key="2">
    <source>
        <dbReference type="Proteomes" id="UP000735302"/>
    </source>
</evidence>
<organism evidence="1 2">
    <name type="scientific">Plakobranchus ocellatus</name>
    <dbReference type="NCBI Taxonomy" id="259542"/>
    <lineage>
        <taxon>Eukaryota</taxon>
        <taxon>Metazoa</taxon>
        <taxon>Spiralia</taxon>
        <taxon>Lophotrochozoa</taxon>
        <taxon>Mollusca</taxon>
        <taxon>Gastropoda</taxon>
        <taxon>Heterobranchia</taxon>
        <taxon>Euthyneura</taxon>
        <taxon>Panpulmonata</taxon>
        <taxon>Sacoglossa</taxon>
        <taxon>Placobranchoidea</taxon>
        <taxon>Plakobranchidae</taxon>
        <taxon>Plakobranchus</taxon>
    </lineage>
</organism>
<gene>
    <name evidence="1" type="ORF">PoB_000258800</name>
</gene>
<name>A0AAV3Y0B0_9GAST</name>
<dbReference type="Gene3D" id="3.30.40.10">
    <property type="entry name" value="Zinc/RING finger domain, C3HC4 (zinc finger)"/>
    <property type="match status" value="1"/>
</dbReference>